<keyword evidence="2 5" id="KW-0378">Hydrolase</keyword>
<dbReference type="Pfam" id="PF01981">
    <property type="entry name" value="PTH2"/>
    <property type="match status" value="1"/>
</dbReference>
<gene>
    <name evidence="5" type="ORF">SAMN05444320_108276</name>
</gene>
<name>A0A1M5JGT1_STRHI</name>
<evidence type="ECO:0000256" key="1">
    <source>
        <dbReference type="ARBA" id="ARBA00013260"/>
    </source>
</evidence>
<reference evidence="5 6" key="1">
    <citation type="submission" date="2016-11" db="EMBL/GenBank/DDBJ databases">
        <authorList>
            <person name="Jaros S."/>
            <person name="Januszkiewicz K."/>
            <person name="Wedrychowicz H."/>
        </authorList>
    </citation>
    <scope>NUCLEOTIDE SEQUENCE [LARGE SCALE GENOMIC DNA]</scope>
    <source>
        <strain evidence="5 6">DSM 44523</strain>
    </source>
</reference>
<dbReference type="AlphaFoldDB" id="A0A1M5JGT1"/>
<evidence type="ECO:0000256" key="3">
    <source>
        <dbReference type="ARBA" id="ARBA00048707"/>
    </source>
</evidence>
<dbReference type="Proteomes" id="UP000184501">
    <property type="component" value="Unassembled WGS sequence"/>
</dbReference>
<evidence type="ECO:0000256" key="4">
    <source>
        <dbReference type="SAM" id="MobiDB-lite"/>
    </source>
</evidence>
<dbReference type="EC" id="3.1.1.29" evidence="1"/>
<feature type="region of interest" description="Disordered" evidence="4">
    <location>
        <begin position="1"/>
        <end position="37"/>
    </location>
</feature>
<comment type="catalytic activity">
    <reaction evidence="3">
        <text>an N-acyl-L-alpha-aminoacyl-tRNA + H2O = an N-acyl-L-amino acid + a tRNA + H(+)</text>
        <dbReference type="Rhea" id="RHEA:54448"/>
        <dbReference type="Rhea" id="RHEA-COMP:10123"/>
        <dbReference type="Rhea" id="RHEA-COMP:13883"/>
        <dbReference type="ChEBI" id="CHEBI:15377"/>
        <dbReference type="ChEBI" id="CHEBI:15378"/>
        <dbReference type="ChEBI" id="CHEBI:59874"/>
        <dbReference type="ChEBI" id="CHEBI:78442"/>
        <dbReference type="ChEBI" id="CHEBI:138191"/>
        <dbReference type="EC" id="3.1.1.29"/>
    </reaction>
</comment>
<dbReference type="STRING" id="2017.SAMN05444320_108276"/>
<feature type="compositionally biased region" description="Low complexity" evidence="4">
    <location>
        <begin position="8"/>
        <end position="23"/>
    </location>
</feature>
<keyword evidence="6" id="KW-1185">Reference proteome</keyword>
<organism evidence="5 6">
    <name type="scientific">Streptoalloteichus hindustanus</name>
    <dbReference type="NCBI Taxonomy" id="2017"/>
    <lineage>
        <taxon>Bacteria</taxon>
        <taxon>Bacillati</taxon>
        <taxon>Actinomycetota</taxon>
        <taxon>Actinomycetes</taxon>
        <taxon>Pseudonocardiales</taxon>
        <taxon>Pseudonocardiaceae</taxon>
        <taxon>Streptoalloteichus</taxon>
    </lineage>
</organism>
<protein>
    <recommendedName>
        <fullName evidence="1">peptidyl-tRNA hydrolase</fullName>
        <ecNumber evidence="1">3.1.1.29</ecNumber>
    </recommendedName>
</protein>
<dbReference type="InterPro" id="IPR023476">
    <property type="entry name" value="Pep_tRNA_hydro_II_dom_sf"/>
</dbReference>
<evidence type="ECO:0000313" key="5">
    <source>
        <dbReference type="EMBL" id="SHG39605.1"/>
    </source>
</evidence>
<proteinExistence type="predicted"/>
<dbReference type="GO" id="GO:0004045">
    <property type="term" value="F:peptidyl-tRNA hydrolase activity"/>
    <property type="evidence" value="ECO:0007669"/>
    <property type="project" value="UniProtKB-EC"/>
</dbReference>
<dbReference type="SUPFAM" id="SSF102462">
    <property type="entry name" value="Peptidyl-tRNA hydrolase II"/>
    <property type="match status" value="1"/>
</dbReference>
<dbReference type="Gene3D" id="3.40.1490.10">
    <property type="entry name" value="Bit1"/>
    <property type="match status" value="1"/>
</dbReference>
<dbReference type="EMBL" id="FQVN01000008">
    <property type="protein sequence ID" value="SHG39605.1"/>
    <property type="molecule type" value="Genomic_DNA"/>
</dbReference>
<accession>A0A1M5JGT1</accession>
<evidence type="ECO:0000256" key="2">
    <source>
        <dbReference type="ARBA" id="ARBA00022801"/>
    </source>
</evidence>
<dbReference type="InterPro" id="IPR002833">
    <property type="entry name" value="PTH2"/>
</dbReference>
<evidence type="ECO:0000313" key="6">
    <source>
        <dbReference type="Proteomes" id="UP000184501"/>
    </source>
</evidence>
<sequence length="295" mass="30694">MRVVSTPDTGDANDTGAADSTNDGSVTAGAGGSGRPLAPPVVLDELAARYATWLALPAPATVDVSDEDPEQVRAMPVVLRVERSDPPARSELLAAAASAVLAVCLDPRAEPGGEWHEAVDTWVRGRIRKVSRRARGAQWAAVHDLPGVTVTHGGAQARALLPGRVVDAPRAVSKLQISGTDLPADELGPVPTDRPVLWLNPTVPMTVGKAAAQVGHATMILAALLHASGEHAALADWNAAGLPCAVRPADEDTWARLHPGATPERAWRKHRVAAVRDAGFTEVAPGTVTVLAAWP</sequence>